<dbReference type="RefSeq" id="WP_038875431.1">
    <property type="nucleotide sequence ID" value="NZ_CABMHU010000031.1"/>
</dbReference>
<organism evidence="3 5">
    <name type="scientific">Serratia marcescens</name>
    <dbReference type="NCBI Taxonomy" id="615"/>
    <lineage>
        <taxon>Bacteria</taxon>
        <taxon>Pseudomonadati</taxon>
        <taxon>Pseudomonadota</taxon>
        <taxon>Gammaproteobacteria</taxon>
        <taxon>Enterobacterales</taxon>
        <taxon>Yersiniaceae</taxon>
        <taxon>Serratia</taxon>
    </lineage>
</organism>
<dbReference type="EMBL" id="CP029449">
    <property type="protein sequence ID" value="AWL67119.1"/>
    <property type="molecule type" value="Genomic_DNA"/>
</dbReference>
<evidence type="ECO:0000313" key="3">
    <source>
        <dbReference type="EMBL" id="OCO79895.1"/>
    </source>
</evidence>
<gene>
    <name evidence="3" type="ORF">AN695_0207025</name>
    <name evidence="2" type="ORF">DKC05_05295</name>
    <name evidence="4" type="ORF">DMW51_05620</name>
</gene>
<dbReference type="EMBL" id="LJEX02000147">
    <property type="protein sequence ID" value="OCO79895.1"/>
    <property type="molecule type" value="Genomic_DNA"/>
</dbReference>
<evidence type="ECO:0000313" key="5">
    <source>
        <dbReference type="Proteomes" id="UP000050489"/>
    </source>
</evidence>
<dbReference type="Proteomes" id="UP000245399">
    <property type="component" value="Chromosome"/>
</dbReference>
<evidence type="ECO:0000256" key="1">
    <source>
        <dbReference type="SAM" id="MobiDB-lite"/>
    </source>
</evidence>
<dbReference type="Proteomes" id="UP000050489">
    <property type="component" value="Unassembled WGS sequence"/>
</dbReference>
<reference evidence="2 6" key="3">
    <citation type="submission" date="2018-05" db="EMBL/GenBank/DDBJ databases">
        <title>Klebsiella quasipneumonaiae provides a window into carbapenemase gene transfer, plasmid rearrangements and nosocomial acquisition from the hospital environment.</title>
        <authorList>
            <person name="Mathers A.J."/>
            <person name="Vegesana K."/>
            <person name="Stoesser N."/>
            <person name="Crook D."/>
            <person name="Vaughan A."/>
            <person name="Barry K."/>
            <person name="Parikh H."/>
            <person name="Sebra R."/>
            <person name="Kotay S."/>
            <person name="Walker A.S."/>
            <person name="Sheppard A.E."/>
        </authorList>
    </citation>
    <scope>NUCLEOTIDE SEQUENCE [LARGE SCALE GENOMIC DNA]</scope>
    <source>
        <strain evidence="2 6">CAV1761</strain>
    </source>
</reference>
<reference evidence="4 7" key="4">
    <citation type="submission" date="2018-06" db="EMBL/GenBank/DDBJ databases">
        <title>Serratia marcescens genome sequencing and assembly.</title>
        <authorList>
            <person name="Martins R.C.R."/>
            <person name="Perdigao-Neto L.V."/>
            <person name="Costa S.F."/>
            <person name="Levin A.S.S."/>
        </authorList>
    </citation>
    <scope>NUCLEOTIDE SEQUENCE [LARGE SCALE GENOMIC DNA]</scope>
    <source>
        <strain evidence="4 7">1283</strain>
    </source>
</reference>
<dbReference type="NCBIfam" id="NF008544">
    <property type="entry name" value="PRK11467.1"/>
    <property type="match status" value="1"/>
</dbReference>
<evidence type="ECO:0000313" key="4">
    <source>
        <dbReference type="EMBL" id="PYA72356.1"/>
    </source>
</evidence>
<dbReference type="EMBL" id="QJQB01000116">
    <property type="protein sequence ID" value="PYA72356.1"/>
    <property type="molecule type" value="Genomic_DNA"/>
</dbReference>
<dbReference type="Pfam" id="PF13984">
    <property type="entry name" value="MsyB"/>
    <property type="match status" value="1"/>
</dbReference>
<accession>A0A0G3SI11</accession>
<dbReference type="Proteomes" id="UP000247823">
    <property type="component" value="Unassembled WGS sequence"/>
</dbReference>
<evidence type="ECO:0000313" key="6">
    <source>
        <dbReference type="Proteomes" id="UP000245399"/>
    </source>
</evidence>
<dbReference type="InterPro" id="IPR025729">
    <property type="entry name" value="MsyB"/>
</dbReference>
<reference evidence="3" key="2">
    <citation type="journal article" date="2017" name="PLoS ONE">
        <title>Genomic and phenotypic characterisation of fluoroquinolone resistance mechanisms in Enterobacteriaceae in Durban, South Africa.</title>
        <authorList>
            <person name="Osei Sekyere J."/>
            <person name="Amoako D.G."/>
        </authorList>
    </citation>
    <scope>NUCLEOTIDE SEQUENCE</scope>
    <source>
        <strain evidence="3">945174350</strain>
    </source>
</reference>
<feature type="region of interest" description="Disordered" evidence="1">
    <location>
        <begin position="103"/>
        <end position="125"/>
    </location>
</feature>
<keyword evidence="7" id="KW-1185">Reference proteome</keyword>
<dbReference type="AlphaFoldDB" id="A0A0G3SI11"/>
<name>A0A0G3SI11_SERMA</name>
<sequence length="125" mass="14166">MSLYATLEEAIEAAREEFIDTAEGGGDDEPPVPQQFNLQKYVMQDGDTMWQAEFFEDEGEAVECLPLRSGAAAQAIFDGDYDEVEITAEWIDENTLYEWEEGDFQLEPPLDTEEGQAAADEWDER</sequence>
<reference evidence="5" key="1">
    <citation type="submission" date="2016-04" db="EMBL/GenBank/DDBJ databases">
        <authorList>
            <person name="Osei Sekyere J."/>
            <person name="Sivertsen A."/>
            <person name="Pedersen A.T."/>
            <person name="Sundsfjord A."/>
        </authorList>
    </citation>
    <scope>NUCLEOTIDE SEQUENCE [LARGE SCALE GENOMIC DNA]</scope>
    <source>
        <strain evidence="5">945174350</strain>
    </source>
</reference>
<reference evidence="4" key="6">
    <citation type="submission" date="2018-06" db="EMBL/GenBank/DDBJ databases">
        <authorList>
            <person name="Martins R.C."/>
            <person name="Perdigao-Neto L.V."/>
            <person name="Costa S.F."/>
            <person name="Levin A.S.S."/>
        </authorList>
    </citation>
    <scope>NUCLEOTIDE SEQUENCE</scope>
    <source>
        <strain evidence="4">1283</strain>
    </source>
</reference>
<evidence type="ECO:0000313" key="7">
    <source>
        <dbReference type="Proteomes" id="UP000247823"/>
    </source>
</evidence>
<reference evidence="7" key="5">
    <citation type="submission" date="2018-06" db="EMBL/GenBank/DDBJ databases">
        <title>Serratia marcescens genome sequencing and assembly.</title>
        <authorList>
            <person name="Martins R.C."/>
            <person name="Perdigao-Neto L.V."/>
            <person name="Costa S.F."/>
            <person name="Levin A.S.S."/>
        </authorList>
    </citation>
    <scope>NUCLEOTIDE SEQUENCE [LARGE SCALE GENOMIC DNA]</scope>
    <source>
        <strain evidence="7">1283</strain>
    </source>
</reference>
<proteinExistence type="predicted"/>
<protein>
    <submittedName>
        <fullName evidence="3">SecY/secA suppressor protein</fullName>
    </submittedName>
</protein>
<evidence type="ECO:0000313" key="2">
    <source>
        <dbReference type="EMBL" id="AWL67119.1"/>
    </source>
</evidence>